<dbReference type="Proteomes" id="UP000061546">
    <property type="component" value="Chromosome"/>
</dbReference>
<evidence type="ECO:0000313" key="6">
    <source>
        <dbReference type="EMBL" id="ALB29001.1"/>
    </source>
</evidence>
<gene>
    <name evidence="6" type="ORF">JP39_06305</name>
</gene>
<dbReference type="GO" id="GO:0000976">
    <property type="term" value="F:transcription cis-regulatory region binding"/>
    <property type="evidence" value="ECO:0007669"/>
    <property type="project" value="TreeGrafter"/>
</dbReference>
<feature type="domain" description="HTH lysR-type" evidence="5">
    <location>
        <begin position="1"/>
        <end position="58"/>
    </location>
</feature>
<dbReference type="RefSeq" id="WP_041501828.1">
    <property type="nucleotide sequence ID" value="NZ_BJDV01000001.1"/>
</dbReference>
<keyword evidence="2" id="KW-0805">Transcription regulation</keyword>
<evidence type="ECO:0000256" key="3">
    <source>
        <dbReference type="ARBA" id="ARBA00023125"/>
    </source>
</evidence>
<dbReference type="PANTHER" id="PTHR30126:SF40">
    <property type="entry name" value="HTH-TYPE TRANSCRIPTIONAL REGULATOR GLTR"/>
    <property type="match status" value="1"/>
</dbReference>
<sequence length="291" mass="32934">MNIDTFKMIIAIVQTGSISGAAQQLGYAQSNISARVHQLETDLRTTIFYRTNRGVILTDAGKEFYKRASSIVDMTEDTINQMKHPTKVEGHLRIGTLQSASATFLPPILTEYYRKFPKVRLAIETGNPSNNVQQVLDYEIDGAVVGENIDKKELISIPLVTEELCLISASPETPDLKTASFLVFTTGCIYRKTTEDWLHSQNINLHHPIEFNYLDAIMASVCAGLGISIVPKKIAQSYVDRNLLYMTELPEEFSTVQLDFIYRKDHFVNRPFEEFIKMLKEFADSQEPVLE</sequence>
<organism evidence="6 7">
    <name type="scientific">Companilactobacillus heilongjiangensis</name>
    <dbReference type="NCBI Taxonomy" id="1074467"/>
    <lineage>
        <taxon>Bacteria</taxon>
        <taxon>Bacillati</taxon>
        <taxon>Bacillota</taxon>
        <taxon>Bacilli</taxon>
        <taxon>Lactobacillales</taxon>
        <taxon>Lactobacillaceae</taxon>
        <taxon>Companilactobacillus</taxon>
    </lineage>
</organism>
<keyword evidence="7" id="KW-1185">Reference proteome</keyword>
<dbReference type="InterPro" id="IPR036390">
    <property type="entry name" value="WH_DNA-bd_sf"/>
</dbReference>
<keyword evidence="4" id="KW-0804">Transcription</keyword>
<proteinExistence type="inferred from homology"/>
<dbReference type="AlphaFoldDB" id="A0A0K2LCH6"/>
<evidence type="ECO:0000256" key="1">
    <source>
        <dbReference type="ARBA" id="ARBA00009437"/>
    </source>
</evidence>
<dbReference type="Gene3D" id="3.40.190.290">
    <property type="match status" value="1"/>
</dbReference>
<dbReference type="Pfam" id="PF03466">
    <property type="entry name" value="LysR_substrate"/>
    <property type="match status" value="1"/>
</dbReference>
<dbReference type="PROSITE" id="PS50931">
    <property type="entry name" value="HTH_LYSR"/>
    <property type="match status" value="1"/>
</dbReference>
<evidence type="ECO:0000256" key="4">
    <source>
        <dbReference type="ARBA" id="ARBA00023163"/>
    </source>
</evidence>
<dbReference type="Pfam" id="PF00126">
    <property type="entry name" value="HTH_1"/>
    <property type="match status" value="1"/>
</dbReference>
<reference evidence="6 7" key="1">
    <citation type="submission" date="2015-08" db="EMBL/GenBank/DDBJ databases">
        <title>Genomic sequence of Lactobacillus heilongjiangensis DSM 28069, isolated from Chinese traditional pickle.</title>
        <authorList>
            <person name="Jiang X."/>
            <person name="Zheng B."/>
            <person name="Cheng H."/>
        </authorList>
    </citation>
    <scope>NUCLEOTIDE SEQUENCE [LARGE SCALE GENOMIC DNA]</scope>
    <source>
        <strain evidence="6 7">DSM 28069</strain>
    </source>
</reference>
<dbReference type="SUPFAM" id="SSF46785">
    <property type="entry name" value="Winged helix' DNA-binding domain"/>
    <property type="match status" value="1"/>
</dbReference>
<dbReference type="FunFam" id="1.10.10.10:FF:000001">
    <property type="entry name" value="LysR family transcriptional regulator"/>
    <property type="match status" value="1"/>
</dbReference>
<keyword evidence="3" id="KW-0238">DNA-binding</keyword>
<dbReference type="EMBL" id="CP012559">
    <property type="protein sequence ID" value="ALB29001.1"/>
    <property type="molecule type" value="Genomic_DNA"/>
</dbReference>
<dbReference type="GO" id="GO:0003700">
    <property type="term" value="F:DNA-binding transcription factor activity"/>
    <property type="evidence" value="ECO:0007669"/>
    <property type="project" value="InterPro"/>
</dbReference>
<evidence type="ECO:0000313" key="7">
    <source>
        <dbReference type="Proteomes" id="UP000061546"/>
    </source>
</evidence>
<dbReference type="InterPro" id="IPR005119">
    <property type="entry name" value="LysR_subst-bd"/>
</dbReference>
<evidence type="ECO:0000259" key="5">
    <source>
        <dbReference type="PROSITE" id="PS50931"/>
    </source>
</evidence>
<dbReference type="PANTHER" id="PTHR30126">
    <property type="entry name" value="HTH-TYPE TRANSCRIPTIONAL REGULATOR"/>
    <property type="match status" value="1"/>
</dbReference>
<accession>A0A0K2LCH6</accession>
<dbReference type="InterPro" id="IPR000847">
    <property type="entry name" value="LysR_HTH_N"/>
</dbReference>
<comment type="similarity">
    <text evidence="1">Belongs to the LysR transcriptional regulatory family.</text>
</comment>
<name>A0A0K2LCH6_9LACO</name>
<dbReference type="InterPro" id="IPR036388">
    <property type="entry name" value="WH-like_DNA-bd_sf"/>
</dbReference>
<dbReference type="SUPFAM" id="SSF53850">
    <property type="entry name" value="Periplasmic binding protein-like II"/>
    <property type="match status" value="1"/>
</dbReference>
<dbReference type="Gene3D" id="1.10.10.10">
    <property type="entry name" value="Winged helix-like DNA-binding domain superfamily/Winged helix DNA-binding domain"/>
    <property type="match status" value="1"/>
</dbReference>
<dbReference type="OrthoDB" id="9803735at2"/>
<protein>
    <recommendedName>
        <fullName evidence="5">HTH lysR-type domain-containing protein</fullName>
    </recommendedName>
</protein>
<dbReference type="STRING" id="1074467.JP39_06305"/>
<evidence type="ECO:0000256" key="2">
    <source>
        <dbReference type="ARBA" id="ARBA00023015"/>
    </source>
</evidence>
<dbReference type="KEGG" id="lhi:JP39_06305"/>